<reference evidence="1" key="1">
    <citation type="submission" date="2021-02" db="EMBL/GenBank/DDBJ databases">
        <authorList>
            <person name="Nowell W R."/>
        </authorList>
    </citation>
    <scope>NUCLEOTIDE SEQUENCE</scope>
</reference>
<proteinExistence type="predicted"/>
<sequence length="47" mass="5422">MSCRTNMISGYDSSVKQLEVKIDKNFTLKKALGIISQCRRVKEIIIY</sequence>
<protein>
    <submittedName>
        <fullName evidence="1">Uncharacterized protein</fullName>
    </submittedName>
</protein>
<dbReference type="Proteomes" id="UP000681720">
    <property type="component" value="Unassembled WGS sequence"/>
</dbReference>
<dbReference type="AlphaFoldDB" id="A0A8S3ALJ2"/>
<evidence type="ECO:0000313" key="1">
    <source>
        <dbReference type="EMBL" id="CAF4728139.1"/>
    </source>
</evidence>
<accession>A0A8S3ALJ2</accession>
<feature type="non-terminal residue" evidence="1">
    <location>
        <position position="47"/>
    </location>
</feature>
<comment type="caution">
    <text evidence="1">The sequence shown here is derived from an EMBL/GenBank/DDBJ whole genome shotgun (WGS) entry which is preliminary data.</text>
</comment>
<evidence type="ECO:0000313" key="2">
    <source>
        <dbReference type="Proteomes" id="UP000681720"/>
    </source>
</evidence>
<name>A0A8S3ALJ2_9BILA</name>
<dbReference type="EMBL" id="CAJOBJ010132561">
    <property type="protein sequence ID" value="CAF4728139.1"/>
    <property type="molecule type" value="Genomic_DNA"/>
</dbReference>
<organism evidence="1 2">
    <name type="scientific">Rotaria magnacalcarata</name>
    <dbReference type="NCBI Taxonomy" id="392030"/>
    <lineage>
        <taxon>Eukaryota</taxon>
        <taxon>Metazoa</taxon>
        <taxon>Spiralia</taxon>
        <taxon>Gnathifera</taxon>
        <taxon>Rotifera</taxon>
        <taxon>Eurotatoria</taxon>
        <taxon>Bdelloidea</taxon>
        <taxon>Philodinida</taxon>
        <taxon>Philodinidae</taxon>
        <taxon>Rotaria</taxon>
    </lineage>
</organism>
<gene>
    <name evidence="1" type="ORF">GIL414_LOCUS44150</name>
</gene>